<dbReference type="Proteomes" id="UP000182229">
    <property type="component" value="Unassembled WGS sequence"/>
</dbReference>
<name>A0A1L9B5K4_9BACT</name>
<proteinExistence type="predicted"/>
<evidence type="ECO:0000313" key="2">
    <source>
        <dbReference type="EMBL" id="OJH37534.1"/>
    </source>
</evidence>
<dbReference type="Pfam" id="PF07791">
    <property type="entry name" value="Imm11"/>
    <property type="match status" value="1"/>
</dbReference>
<dbReference type="InterPro" id="IPR012433">
    <property type="entry name" value="Imm11"/>
</dbReference>
<protein>
    <recommendedName>
        <fullName evidence="1">Immunity MXAN-0049 protein domain-containing protein</fullName>
    </recommendedName>
</protein>
<feature type="domain" description="Immunity MXAN-0049 protein" evidence="1">
    <location>
        <begin position="9"/>
        <end position="138"/>
    </location>
</feature>
<dbReference type="AlphaFoldDB" id="A0A1L9B5K4"/>
<reference evidence="3" key="1">
    <citation type="submission" date="2016-11" db="EMBL/GenBank/DDBJ databases">
        <authorList>
            <person name="Shukria A."/>
            <person name="Stevens D.C."/>
        </authorList>
    </citation>
    <scope>NUCLEOTIDE SEQUENCE [LARGE SCALE GENOMIC DNA]</scope>
    <source>
        <strain evidence="3">Cbfe23</strain>
    </source>
</reference>
<dbReference type="EMBL" id="MPIN01000008">
    <property type="protein sequence ID" value="OJH37534.1"/>
    <property type="molecule type" value="Genomic_DNA"/>
</dbReference>
<reference evidence="2 3" key="2">
    <citation type="submission" date="2016-12" db="EMBL/GenBank/DDBJ databases">
        <title>Draft Genome Sequence of Cystobacter ferrugineus Strain Cbfe23.</title>
        <authorList>
            <person name="Akbar S."/>
            <person name="Dowd S.E."/>
            <person name="Stevens D.C."/>
        </authorList>
    </citation>
    <scope>NUCLEOTIDE SEQUENCE [LARGE SCALE GENOMIC DNA]</scope>
    <source>
        <strain evidence="2 3">Cbfe23</strain>
    </source>
</reference>
<dbReference type="STRING" id="83449.BON30_29275"/>
<sequence length="144" mass="15876">MSRDGGQVVPDYIPNTLLMPMVSGKLKVILETSAEVDIEFLPFTLYNHKKRLAADDCFIANVLGTHDCADMTKTRGEKSLISPGQFEALSVLALDPAKVPDAKLFRLSVFPRALIIRNDLRTVFEHGGVSGIRYISMGERGQVL</sequence>
<accession>A0A1L9B5K4</accession>
<keyword evidence="3" id="KW-1185">Reference proteome</keyword>
<gene>
    <name evidence="2" type="ORF">BON30_29275</name>
</gene>
<organism evidence="2 3">
    <name type="scientific">Cystobacter ferrugineus</name>
    <dbReference type="NCBI Taxonomy" id="83449"/>
    <lineage>
        <taxon>Bacteria</taxon>
        <taxon>Pseudomonadati</taxon>
        <taxon>Myxococcota</taxon>
        <taxon>Myxococcia</taxon>
        <taxon>Myxococcales</taxon>
        <taxon>Cystobacterineae</taxon>
        <taxon>Archangiaceae</taxon>
        <taxon>Cystobacter</taxon>
    </lineage>
</organism>
<evidence type="ECO:0000259" key="1">
    <source>
        <dbReference type="Pfam" id="PF07791"/>
    </source>
</evidence>
<evidence type="ECO:0000313" key="3">
    <source>
        <dbReference type="Proteomes" id="UP000182229"/>
    </source>
</evidence>
<comment type="caution">
    <text evidence="2">The sequence shown here is derived from an EMBL/GenBank/DDBJ whole genome shotgun (WGS) entry which is preliminary data.</text>
</comment>